<dbReference type="NCBIfam" id="TIGR03591">
    <property type="entry name" value="polynuc_phos"/>
    <property type="match status" value="1"/>
</dbReference>
<dbReference type="GO" id="GO:0005829">
    <property type="term" value="C:cytosol"/>
    <property type="evidence" value="ECO:0007669"/>
    <property type="project" value="TreeGrafter"/>
</dbReference>
<dbReference type="PROSITE" id="PS50084">
    <property type="entry name" value="KH_TYPE_1"/>
    <property type="match status" value="1"/>
</dbReference>
<dbReference type="InterPro" id="IPR012340">
    <property type="entry name" value="NA-bd_OB-fold"/>
</dbReference>
<name>A0A1W9NX88_UNCC3</name>
<dbReference type="InterPro" id="IPR003029">
    <property type="entry name" value="S1_domain"/>
</dbReference>
<dbReference type="GO" id="GO:0004654">
    <property type="term" value="F:polyribonucleotide nucleotidyltransferase activity"/>
    <property type="evidence" value="ECO:0007669"/>
    <property type="project" value="UniProtKB-UniRule"/>
</dbReference>
<feature type="binding site" evidence="8">
    <location>
        <position position="490"/>
    </location>
    <ligand>
        <name>Mg(2+)</name>
        <dbReference type="ChEBI" id="CHEBI:18420"/>
    </ligand>
</feature>
<dbReference type="FunFam" id="3.30.230.70:FF:000001">
    <property type="entry name" value="Polyribonucleotide nucleotidyltransferase"/>
    <property type="match status" value="1"/>
</dbReference>
<dbReference type="InterPro" id="IPR036612">
    <property type="entry name" value="KH_dom_type_1_sf"/>
</dbReference>
<dbReference type="InterPro" id="IPR036345">
    <property type="entry name" value="ExoRNase_PH_dom2_sf"/>
</dbReference>
<dbReference type="EC" id="2.7.7.8" evidence="8"/>
<dbReference type="SUPFAM" id="SSF54791">
    <property type="entry name" value="Eukaryotic type KH-domain (KH-domain type I)"/>
    <property type="match status" value="1"/>
</dbReference>
<dbReference type="FunFam" id="3.30.230.70:FF:000002">
    <property type="entry name" value="Polyribonucleotide nucleotidyltransferase"/>
    <property type="match status" value="1"/>
</dbReference>
<dbReference type="GO" id="GO:0000287">
    <property type="term" value="F:magnesium ion binding"/>
    <property type="evidence" value="ECO:0007669"/>
    <property type="project" value="UniProtKB-UniRule"/>
</dbReference>
<evidence type="ECO:0000313" key="11">
    <source>
        <dbReference type="Proteomes" id="UP000192520"/>
    </source>
</evidence>
<dbReference type="GO" id="GO:0006402">
    <property type="term" value="P:mRNA catabolic process"/>
    <property type="evidence" value="ECO:0007669"/>
    <property type="project" value="UniProtKB-UniRule"/>
</dbReference>
<proteinExistence type="inferred from homology"/>
<dbReference type="Gene3D" id="2.40.50.140">
    <property type="entry name" value="Nucleic acid-binding proteins"/>
    <property type="match status" value="1"/>
</dbReference>
<feature type="domain" description="S1 motif" evidence="9">
    <location>
        <begin position="620"/>
        <end position="688"/>
    </location>
</feature>
<dbReference type="SMART" id="SM00322">
    <property type="entry name" value="KH"/>
    <property type="match status" value="1"/>
</dbReference>
<keyword evidence="6 8" id="KW-0460">Magnesium</keyword>
<dbReference type="NCBIfam" id="NF008805">
    <property type="entry name" value="PRK11824.1"/>
    <property type="match status" value="1"/>
</dbReference>
<comment type="caution">
    <text evidence="10">The sequence shown here is derived from an EMBL/GenBank/DDBJ whole genome shotgun (WGS) entry which is preliminary data.</text>
</comment>
<dbReference type="GO" id="GO:0003723">
    <property type="term" value="F:RNA binding"/>
    <property type="evidence" value="ECO:0007669"/>
    <property type="project" value="UniProtKB-UniRule"/>
</dbReference>
<evidence type="ECO:0000256" key="4">
    <source>
        <dbReference type="ARBA" id="ARBA00022695"/>
    </source>
</evidence>
<keyword evidence="4 8" id="KW-0548">Nucleotidyltransferase</keyword>
<evidence type="ECO:0000256" key="2">
    <source>
        <dbReference type="ARBA" id="ARBA00022490"/>
    </source>
</evidence>
<dbReference type="Gene3D" id="3.30.1370.10">
    <property type="entry name" value="K Homology domain, type 1"/>
    <property type="match status" value="1"/>
</dbReference>
<evidence type="ECO:0000256" key="7">
    <source>
        <dbReference type="ARBA" id="ARBA00022884"/>
    </source>
</evidence>
<dbReference type="InterPro" id="IPR027408">
    <property type="entry name" value="PNPase/RNase_PH_dom_sf"/>
</dbReference>
<evidence type="ECO:0000259" key="9">
    <source>
        <dbReference type="PROSITE" id="PS50126"/>
    </source>
</evidence>
<dbReference type="PANTHER" id="PTHR11252">
    <property type="entry name" value="POLYRIBONUCLEOTIDE NUCLEOTIDYLTRANSFERASE"/>
    <property type="match status" value="1"/>
</dbReference>
<evidence type="ECO:0000256" key="5">
    <source>
        <dbReference type="ARBA" id="ARBA00022723"/>
    </source>
</evidence>
<keyword evidence="3 8" id="KW-0808">Transferase</keyword>
<dbReference type="CDD" id="cd11364">
    <property type="entry name" value="RNase_PH_PNPase_2"/>
    <property type="match status" value="1"/>
</dbReference>
<evidence type="ECO:0000313" key="10">
    <source>
        <dbReference type="EMBL" id="OQX50766.1"/>
    </source>
</evidence>
<accession>A0A1W9NX88</accession>
<keyword evidence="7 8" id="KW-0694">RNA-binding</keyword>
<dbReference type="Pfam" id="PF00575">
    <property type="entry name" value="S1"/>
    <property type="match status" value="1"/>
</dbReference>
<reference evidence="11" key="1">
    <citation type="submission" date="2017-03" db="EMBL/GenBank/DDBJ databases">
        <title>Novel pathways for hydrocarbon cycling and metabolic interdependencies in hydrothermal sediment communities.</title>
        <authorList>
            <person name="Dombrowski N."/>
            <person name="Seitz K."/>
            <person name="Teske A."/>
            <person name="Baker B."/>
        </authorList>
    </citation>
    <scope>NUCLEOTIDE SEQUENCE [LARGE SCALE GENOMIC DNA]</scope>
</reference>
<sequence length="698" mass="76690">MKKPILEKSIDIAGRPLSLQVGKFAEQADASVLGRYGDTIVLVTVVCGPKTENGGFLPLRVDYEEKLYAGGRIKGSRFVKREGRPSEEAVLNARIIDRSIRPLFPKDFPREVQVVVTVLSIDLNNDPVLTAIAATSAALLISGIPWKGPLAAVKVGLSNGDFILNPRENELEFSHLDLLVSGTQKEIIMIEAAAEEIPEEQIIKALEFSTPHLDTLNKFIQEFASPAAEPEIAYEIPEIDPALKGQLLRFIKENFPKDSLAPNHKVRDAASEEFLQTLYERFEGKCSKQEMKRLFEQELKHVMREQILKEGKRFDGRSLDEIRPLEIEVDLLPRTHGSAMFRRGGTQVLTITTLASTSLEQLIETMTGEETKRYIHHYNFPPFSTGEVGRLGYPKRREIGHGALAEKALLPVIPGEKTFPYTIRVVSEVLSSAGSTSQASVCGSSLSLMDAGVPIKSAVAGIAMGLINEGGRQFILSDIAGLEDFFGDMDFKAAGTEKGITALQLDTKTGEITTETLSRALNQAREGRLHILAAMNQVISEPRKSLSRYAPHIISLQVDAKKIGKIIGPGGSTVRAIQESTETAIDLKDNGTVLISGPDDEKVQQAKRWIEGLSQEVRVGTVYTGKVKQVVDFGAFVEIFPGKEGLVHISEISPGFIKDIRQHIKEGDVVKVKVIGVDERDRVSLSIKQAESDKQPVF</sequence>
<dbReference type="SMART" id="SM00316">
    <property type="entry name" value="S1"/>
    <property type="match status" value="1"/>
</dbReference>
<dbReference type="HAMAP" id="MF_01595">
    <property type="entry name" value="PNPase"/>
    <property type="match status" value="1"/>
</dbReference>
<dbReference type="InterPro" id="IPR020568">
    <property type="entry name" value="Ribosomal_Su5_D2-typ_SF"/>
</dbReference>
<comment type="function">
    <text evidence="8">Involved in mRNA degradation. Catalyzes the phosphorolysis of single-stranded polyribonucleotides processively in the 3'- to 5'-direction.</text>
</comment>
<dbReference type="Pfam" id="PF01138">
    <property type="entry name" value="RNase_PH"/>
    <property type="match status" value="2"/>
</dbReference>
<dbReference type="GO" id="GO:0000175">
    <property type="term" value="F:3'-5'-RNA exonuclease activity"/>
    <property type="evidence" value="ECO:0007669"/>
    <property type="project" value="TreeGrafter"/>
</dbReference>
<dbReference type="PROSITE" id="PS50126">
    <property type="entry name" value="S1"/>
    <property type="match status" value="1"/>
</dbReference>
<comment type="similarity">
    <text evidence="1 8">Belongs to the polyribonucleotide nucleotidyltransferase family.</text>
</comment>
<dbReference type="SUPFAM" id="SSF55666">
    <property type="entry name" value="Ribonuclease PH domain 2-like"/>
    <property type="match status" value="2"/>
</dbReference>
<dbReference type="Pfam" id="PF03725">
    <property type="entry name" value="RNase_PH_C"/>
    <property type="match status" value="1"/>
</dbReference>
<comment type="subcellular location">
    <subcellularLocation>
        <location evidence="8">Cytoplasm</location>
    </subcellularLocation>
</comment>
<dbReference type="InterPro" id="IPR004088">
    <property type="entry name" value="KH_dom_type_1"/>
</dbReference>
<dbReference type="STRING" id="1968527.B5M47_03225"/>
<dbReference type="PANTHER" id="PTHR11252:SF0">
    <property type="entry name" value="POLYRIBONUCLEOTIDE NUCLEOTIDYLTRANSFERASE 1, MITOCHONDRIAL"/>
    <property type="match status" value="1"/>
</dbReference>
<evidence type="ECO:0000256" key="3">
    <source>
        <dbReference type="ARBA" id="ARBA00022679"/>
    </source>
</evidence>
<dbReference type="FunFam" id="3.30.1370.10:FF:000001">
    <property type="entry name" value="Polyribonucleotide nucleotidyltransferase"/>
    <property type="match status" value="1"/>
</dbReference>
<dbReference type="AlphaFoldDB" id="A0A1W9NX88"/>
<comment type="cofactor">
    <cofactor evidence="8">
        <name>Mg(2+)</name>
        <dbReference type="ChEBI" id="CHEBI:18420"/>
    </cofactor>
</comment>
<dbReference type="CDD" id="cd04472">
    <property type="entry name" value="S1_PNPase"/>
    <property type="match status" value="1"/>
</dbReference>
<keyword evidence="2 8" id="KW-0963">Cytoplasm</keyword>
<dbReference type="InterPro" id="IPR015847">
    <property type="entry name" value="ExoRNase_PH_dom2"/>
</dbReference>
<protein>
    <recommendedName>
        <fullName evidence="8">Polyribonucleotide nucleotidyltransferase</fullName>
        <ecNumber evidence="8">2.7.7.8</ecNumber>
    </recommendedName>
    <alternativeName>
        <fullName evidence="8">Polynucleotide phosphorylase</fullName>
        <shortName evidence="8">PNPase</shortName>
    </alternativeName>
</protein>
<evidence type="ECO:0000256" key="6">
    <source>
        <dbReference type="ARBA" id="ARBA00022842"/>
    </source>
</evidence>
<dbReference type="Proteomes" id="UP000192520">
    <property type="component" value="Unassembled WGS sequence"/>
</dbReference>
<dbReference type="FunFam" id="2.40.50.140:FF:000189">
    <property type="entry name" value="Polyribonucleotide nucleotidyltransferase, putative"/>
    <property type="match status" value="1"/>
</dbReference>
<dbReference type="CDD" id="cd02393">
    <property type="entry name" value="KH-I_PNPase"/>
    <property type="match status" value="1"/>
</dbReference>
<dbReference type="SUPFAM" id="SSF50249">
    <property type="entry name" value="Nucleic acid-binding proteins"/>
    <property type="match status" value="1"/>
</dbReference>
<dbReference type="EMBL" id="MZGJ01000020">
    <property type="protein sequence ID" value="OQX50766.1"/>
    <property type="molecule type" value="Genomic_DNA"/>
</dbReference>
<keyword evidence="5 8" id="KW-0479">Metal-binding</keyword>
<dbReference type="InterPro" id="IPR001247">
    <property type="entry name" value="ExoRNase_PH_dom1"/>
</dbReference>
<organism evidence="10 11">
    <name type="scientific">candidate division CPR3 bacterium 4484_211</name>
    <dbReference type="NCBI Taxonomy" id="1968527"/>
    <lineage>
        <taxon>Bacteria</taxon>
        <taxon>Bacteria division CPR3</taxon>
    </lineage>
</organism>
<dbReference type="PIRSF" id="PIRSF005499">
    <property type="entry name" value="PNPase"/>
    <property type="match status" value="1"/>
</dbReference>
<dbReference type="SUPFAM" id="SSF54211">
    <property type="entry name" value="Ribosomal protein S5 domain 2-like"/>
    <property type="match status" value="2"/>
</dbReference>
<comment type="catalytic activity">
    <reaction evidence="8">
        <text>RNA(n+1) + phosphate = RNA(n) + a ribonucleoside 5'-diphosphate</text>
        <dbReference type="Rhea" id="RHEA:22096"/>
        <dbReference type="Rhea" id="RHEA-COMP:14527"/>
        <dbReference type="Rhea" id="RHEA-COMP:17342"/>
        <dbReference type="ChEBI" id="CHEBI:43474"/>
        <dbReference type="ChEBI" id="CHEBI:57930"/>
        <dbReference type="ChEBI" id="CHEBI:140395"/>
        <dbReference type="EC" id="2.7.7.8"/>
    </reaction>
</comment>
<gene>
    <name evidence="8" type="primary">pnp</name>
    <name evidence="10" type="ORF">B5M47_03225</name>
</gene>
<dbReference type="InterPro" id="IPR012162">
    <property type="entry name" value="PNPase"/>
</dbReference>
<dbReference type="Gene3D" id="3.30.230.70">
    <property type="entry name" value="GHMP Kinase, N-terminal domain"/>
    <property type="match status" value="2"/>
</dbReference>
<evidence type="ECO:0000256" key="8">
    <source>
        <dbReference type="HAMAP-Rule" id="MF_01595"/>
    </source>
</evidence>
<feature type="binding site" evidence="8">
    <location>
        <position position="484"/>
    </location>
    <ligand>
        <name>Mg(2+)</name>
        <dbReference type="ChEBI" id="CHEBI:18420"/>
    </ligand>
</feature>
<evidence type="ECO:0000256" key="1">
    <source>
        <dbReference type="ARBA" id="ARBA00007404"/>
    </source>
</evidence>
<dbReference type="Pfam" id="PF00013">
    <property type="entry name" value="KH_1"/>
    <property type="match status" value="1"/>
</dbReference>
<dbReference type="InterPro" id="IPR004087">
    <property type="entry name" value="KH_dom"/>
</dbReference>